<feature type="compositionally biased region" description="Gly residues" evidence="1">
    <location>
        <begin position="197"/>
        <end position="227"/>
    </location>
</feature>
<organism evidence="2 3">
    <name type="scientific">Tribonema minus</name>
    <dbReference type="NCBI Taxonomy" id="303371"/>
    <lineage>
        <taxon>Eukaryota</taxon>
        <taxon>Sar</taxon>
        <taxon>Stramenopiles</taxon>
        <taxon>Ochrophyta</taxon>
        <taxon>PX clade</taxon>
        <taxon>Xanthophyceae</taxon>
        <taxon>Tribonematales</taxon>
        <taxon>Tribonemataceae</taxon>
        <taxon>Tribonema</taxon>
    </lineage>
</organism>
<evidence type="ECO:0000313" key="3">
    <source>
        <dbReference type="Proteomes" id="UP000664859"/>
    </source>
</evidence>
<name>A0A835Z8W6_9STRA</name>
<dbReference type="EMBL" id="JAFCMP010000125">
    <property type="protein sequence ID" value="KAG5185614.1"/>
    <property type="molecule type" value="Genomic_DNA"/>
</dbReference>
<feature type="compositionally biased region" description="Basic and acidic residues" evidence="1">
    <location>
        <begin position="228"/>
        <end position="245"/>
    </location>
</feature>
<dbReference type="Proteomes" id="UP000664859">
    <property type="component" value="Unassembled WGS sequence"/>
</dbReference>
<evidence type="ECO:0000256" key="1">
    <source>
        <dbReference type="SAM" id="MobiDB-lite"/>
    </source>
</evidence>
<reference evidence="2" key="1">
    <citation type="submission" date="2021-02" db="EMBL/GenBank/DDBJ databases">
        <title>First Annotated Genome of the Yellow-green Alga Tribonema minus.</title>
        <authorList>
            <person name="Mahan K.M."/>
        </authorList>
    </citation>
    <scope>NUCLEOTIDE SEQUENCE</scope>
    <source>
        <strain evidence="2">UTEX B ZZ1240</strain>
    </source>
</reference>
<gene>
    <name evidence="2" type="ORF">JKP88DRAFT_180171</name>
</gene>
<feature type="region of interest" description="Disordered" evidence="1">
    <location>
        <begin position="197"/>
        <end position="245"/>
    </location>
</feature>
<proteinExistence type="predicted"/>
<sequence>MATGLSRSSDFALLSAAELDVLVTRIEQLEAAHAALQAAPYRIEYDYESQSLLEALGDQVKRFVVTRLTPRTDRECAFSFARWRCEPRCACRAQYKLGDYWPSRMCRRVKPEDRDPDCAPDEPDPSDEPVLRRVGRALRRWAGAANAAYRQHLAAPSDADCAFDLARLRCTPSERCAYQFRWWDVTPSQSCRLRLDGGGGGSGAAAAAGAGGGGGSAGGRGQWQGDGEGWRGRDPRGDDEGYREL</sequence>
<dbReference type="OrthoDB" id="190846at2759"/>
<accession>A0A835Z8W6</accession>
<protein>
    <submittedName>
        <fullName evidence="2">Uncharacterized protein</fullName>
    </submittedName>
</protein>
<evidence type="ECO:0000313" key="2">
    <source>
        <dbReference type="EMBL" id="KAG5185614.1"/>
    </source>
</evidence>
<dbReference type="AlphaFoldDB" id="A0A835Z8W6"/>
<comment type="caution">
    <text evidence="2">The sequence shown here is derived from an EMBL/GenBank/DDBJ whole genome shotgun (WGS) entry which is preliminary data.</text>
</comment>
<keyword evidence="3" id="KW-1185">Reference proteome</keyword>